<protein>
    <recommendedName>
        <fullName evidence="4">DUF4360 domain-containing protein</fullName>
    </recommendedName>
</protein>
<keyword evidence="1" id="KW-0732">Signal</keyword>
<evidence type="ECO:0000313" key="2">
    <source>
        <dbReference type="EMBL" id="GGK04932.1"/>
    </source>
</evidence>
<feature type="chain" id="PRO_5038600873" description="DUF4360 domain-containing protein" evidence="1">
    <location>
        <begin position="22"/>
        <end position="212"/>
    </location>
</feature>
<dbReference type="RefSeq" id="WP_189171597.1">
    <property type="nucleotide sequence ID" value="NZ_BMQB01000009.1"/>
</dbReference>
<dbReference type="AlphaFoldDB" id="A0A8J3FBJ0"/>
<dbReference type="EMBL" id="BMQB01000009">
    <property type="protein sequence ID" value="GGK04932.1"/>
    <property type="molecule type" value="Genomic_DNA"/>
</dbReference>
<proteinExistence type="predicted"/>
<accession>A0A8J3FBJ0</accession>
<sequence>MIIKRALAAATAAVAVSSSGALVVAPARASVAIPIYKAVGMTGTGCGSAHDDTIEVNEENGEIMAAFHGLSLDVEEGRRSVSCEVKFRIISPTNDRYAPATVTNEVNYNLGLDLAATVDISYDLSTGGTLAPPTHRAYTGGSVDGVPHQGKEVVSAAIPTGVVECGQDPVFTVRYDLNLTGSGEIEGITVIDRMESVLTFPDGMEYNVTRCP</sequence>
<name>A0A8J3FBJ0_9ACTN</name>
<evidence type="ECO:0000256" key="1">
    <source>
        <dbReference type="SAM" id="SignalP"/>
    </source>
</evidence>
<comment type="caution">
    <text evidence="2">The sequence shown here is derived from an EMBL/GenBank/DDBJ whole genome shotgun (WGS) entry which is preliminary data.</text>
</comment>
<reference evidence="2" key="1">
    <citation type="journal article" date="2014" name="Int. J. Syst. Evol. Microbiol.">
        <title>Complete genome sequence of Corynebacterium casei LMG S-19264T (=DSM 44701T), isolated from a smear-ripened cheese.</title>
        <authorList>
            <consortium name="US DOE Joint Genome Institute (JGI-PGF)"/>
            <person name="Walter F."/>
            <person name="Albersmeier A."/>
            <person name="Kalinowski J."/>
            <person name="Ruckert C."/>
        </authorList>
    </citation>
    <scope>NUCLEOTIDE SEQUENCE</scope>
    <source>
        <strain evidence="2">JCM 3090</strain>
    </source>
</reference>
<organism evidence="2 3">
    <name type="scientific">Pilimelia anulata</name>
    <dbReference type="NCBI Taxonomy" id="53371"/>
    <lineage>
        <taxon>Bacteria</taxon>
        <taxon>Bacillati</taxon>
        <taxon>Actinomycetota</taxon>
        <taxon>Actinomycetes</taxon>
        <taxon>Micromonosporales</taxon>
        <taxon>Micromonosporaceae</taxon>
        <taxon>Pilimelia</taxon>
    </lineage>
</organism>
<evidence type="ECO:0008006" key="4">
    <source>
        <dbReference type="Google" id="ProtNLM"/>
    </source>
</evidence>
<feature type="signal peptide" evidence="1">
    <location>
        <begin position="1"/>
        <end position="21"/>
    </location>
</feature>
<evidence type="ECO:0000313" key="3">
    <source>
        <dbReference type="Proteomes" id="UP000649739"/>
    </source>
</evidence>
<keyword evidence="3" id="KW-1185">Reference proteome</keyword>
<gene>
    <name evidence="2" type="ORF">GCM10010123_38620</name>
</gene>
<dbReference type="Proteomes" id="UP000649739">
    <property type="component" value="Unassembled WGS sequence"/>
</dbReference>
<reference evidence="2" key="2">
    <citation type="submission" date="2020-09" db="EMBL/GenBank/DDBJ databases">
        <authorList>
            <person name="Sun Q."/>
            <person name="Ohkuma M."/>
        </authorList>
    </citation>
    <scope>NUCLEOTIDE SEQUENCE</scope>
    <source>
        <strain evidence="2">JCM 3090</strain>
    </source>
</reference>